<dbReference type="SUPFAM" id="SSF48726">
    <property type="entry name" value="Immunoglobulin"/>
    <property type="match status" value="1"/>
</dbReference>
<proteinExistence type="predicted"/>
<name>A0A9Q1D8T0_CONCO</name>
<evidence type="ECO:0000313" key="2">
    <source>
        <dbReference type="EMBL" id="KAJ8261419.1"/>
    </source>
</evidence>
<dbReference type="Gene3D" id="2.60.40.10">
    <property type="entry name" value="Immunoglobulins"/>
    <property type="match status" value="1"/>
</dbReference>
<comment type="caution">
    <text evidence="2">The sequence shown here is derived from an EMBL/GenBank/DDBJ whole genome shotgun (WGS) entry which is preliminary data.</text>
</comment>
<feature type="domain" description="Ig-like" evidence="1">
    <location>
        <begin position="23"/>
        <end position="111"/>
    </location>
</feature>
<protein>
    <recommendedName>
        <fullName evidence="1">Ig-like domain-containing protein</fullName>
    </recommendedName>
</protein>
<sequence length="212" mass="23896">MKTMGENIQPWATVGGLGARLLPPLLPDQVWGVEAHQAFLLLCLALGPSDLHIRWEVNGQRLESPVTEHRHAVTAEEVFVSSWVRLGDLQKESQYQCTATSHTGNETSKISIGSSHKDKDSILSRDLKQWRSALTDHEKLLQTWKESCAWHDVVDQIRTKRNLRTTAVEKVSSEDSWIPCHEERSSTFPTGTWSRDDDITCSVSCSVVEYEA</sequence>
<dbReference type="Proteomes" id="UP001152803">
    <property type="component" value="Unassembled WGS sequence"/>
</dbReference>
<dbReference type="OrthoDB" id="9036696at2759"/>
<dbReference type="PROSITE" id="PS50835">
    <property type="entry name" value="IG_LIKE"/>
    <property type="match status" value="1"/>
</dbReference>
<accession>A0A9Q1D8T0</accession>
<gene>
    <name evidence="2" type="ORF">COCON_G00171420</name>
</gene>
<dbReference type="InterPro" id="IPR013783">
    <property type="entry name" value="Ig-like_fold"/>
</dbReference>
<dbReference type="InterPro" id="IPR007110">
    <property type="entry name" value="Ig-like_dom"/>
</dbReference>
<dbReference type="EMBL" id="JAFJMO010000012">
    <property type="protein sequence ID" value="KAJ8261419.1"/>
    <property type="molecule type" value="Genomic_DNA"/>
</dbReference>
<organism evidence="2 3">
    <name type="scientific">Conger conger</name>
    <name type="common">Conger eel</name>
    <name type="synonym">Muraena conger</name>
    <dbReference type="NCBI Taxonomy" id="82655"/>
    <lineage>
        <taxon>Eukaryota</taxon>
        <taxon>Metazoa</taxon>
        <taxon>Chordata</taxon>
        <taxon>Craniata</taxon>
        <taxon>Vertebrata</taxon>
        <taxon>Euteleostomi</taxon>
        <taxon>Actinopterygii</taxon>
        <taxon>Neopterygii</taxon>
        <taxon>Teleostei</taxon>
        <taxon>Anguilliformes</taxon>
        <taxon>Congridae</taxon>
        <taxon>Conger</taxon>
    </lineage>
</organism>
<evidence type="ECO:0000313" key="3">
    <source>
        <dbReference type="Proteomes" id="UP001152803"/>
    </source>
</evidence>
<dbReference type="AlphaFoldDB" id="A0A9Q1D8T0"/>
<evidence type="ECO:0000259" key="1">
    <source>
        <dbReference type="PROSITE" id="PS50835"/>
    </source>
</evidence>
<dbReference type="InterPro" id="IPR036179">
    <property type="entry name" value="Ig-like_dom_sf"/>
</dbReference>
<keyword evidence="3" id="KW-1185">Reference proteome</keyword>
<reference evidence="2" key="1">
    <citation type="journal article" date="2023" name="Science">
        <title>Genome structures resolve the early diversification of teleost fishes.</title>
        <authorList>
            <person name="Parey E."/>
            <person name="Louis A."/>
            <person name="Montfort J."/>
            <person name="Bouchez O."/>
            <person name="Roques C."/>
            <person name="Iampietro C."/>
            <person name="Lluch J."/>
            <person name="Castinel A."/>
            <person name="Donnadieu C."/>
            <person name="Desvignes T."/>
            <person name="Floi Bucao C."/>
            <person name="Jouanno E."/>
            <person name="Wen M."/>
            <person name="Mejri S."/>
            <person name="Dirks R."/>
            <person name="Jansen H."/>
            <person name="Henkel C."/>
            <person name="Chen W.J."/>
            <person name="Zahm M."/>
            <person name="Cabau C."/>
            <person name="Klopp C."/>
            <person name="Thompson A.W."/>
            <person name="Robinson-Rechavi M."/>
            <person name="Braasch I."/>
            <person name="Lecointre G."/>
            <person name="Bobe J."/>
            <person name="Postlethwait J.H."/>
            <person name="Berthelot C."/>
            <person name="Roest Crollius H."/>
            <person name="Guiguen Y."/>
        </authorList>
    </citation>
    <scope>NUCLEOTIDE SEQUENCE</scope>
    <source>
        <strain evidence="2">Concon-B</strain>
    </source>
</reference>